<gene>
    <name evidence="6" type="ORF">Asru_0009_40</name>
</gene>
<feature type="compositionally biased region" description="Gly residues" evidence="3">
    <location>
        <begin position="1116"/>
        <end position="1127"/>
    </location>
</feature>
<evidence type="ECO:0000313" key="7">
    <source>
        <dbReference type="Proteomes" id="UP000032680"/>
    </source>
</evidence>
<dbReference type="InterPro" id="IPR001650">
    <property type="entry name" value="Helicase_C-like"/>
</dbReference>
<dbReference type="GO" id="GO:0005524">
    <property type="term" value="F:ATP binding"/>
    <property type="evidence" value="ECO:0007669"/>
    <property type="project" value="UniProtKB-KW"/>
</dbReference>
<dbReference type="PROSITE" id="PS51192">
    <property type="entry name" value="HELICASE_ATP_BIND_1"/>
    <property type="match status" value="1"/>
</dbReference>
<comment type="caution">
    <text evidence="6">The sequence shown here is derived from an EMBL/GenBank/DDBJ whole genome shotgun (WGS) entry which is preliminary data.</text>
</comment>
<keyword evidence="6" id="KW-0378">Hydrolase</keyword>
<dbReference type="RefSeq" id="WP_084623045.1">
    <property type="nucleotide sequence ID" value="NZ_BANB01000009.1"/>
</dbReference>
<dbReference type="EMBL" id="BANB01000009">
    <property type="protein sequence ID" value="GAN75847.1"/>
    <property type="molecule type" value="Genomic_DNA"/>
</dbReference>
<accession>A0A0D6P2G2</accession>
<evidence type="ECO:0000256" key="1">
    <source>
        <dbReference type="ARBA" id="ARBA00022741"/>
    </source>
</evidence>
<dbReference type="Proteomes" id="UP000032680">
    <property type="component" value="Unassembled WGS sequence"/>
</dbReference>
<dbReference type="Gene3D" id="3.40.50.300">
    <property type="entry name" value="P-loop containing nucleotide triphosphate hydrolases"/>
    <property type="match status" value="2"/>
</dbReference>
<organism evidence="6 7">
    <name type="scientific">Acidisphaera rubrifaciens HS-AP3</name>
    <dbReference type="NCBI Taxonomy" id="1231350"/>
    <lineage>
        <taxon>Bacteria</taxon>
        <taxon>Pseudomonadati</taxon>
        <taxon>Pseudomonadota</taxon>
        <taxon>Alphaproteobacteria</taxon>
        <taxon>Acetobacterales</taxon>
        <taxon>Acetobacteraceae</taxon>
        <taxon>Acidisphaera</taxon>
    </lineage>
</organism>
<dbReference type="NCBIfam" id="NF041067">
    <property type="entry name" value="DpdJ"/>
    <property type="match status" value="1"/>
</dbReference>
<dbReference type="PROSITE" id="PS51194">
    <property type="entry name" value="HELICASE_CTER"/>
    <property type="match status" value="1"/>
</dbReference>
<dbReference type="InterPro" id="IPR014001">
    <property type="entry name" value="Helicase_ATP-bd"/>
</dbReference>
<dbReference type="PANTHER" id="PTHR47957">
    <property type="entry name" value="ATP-DEPENDENT HELICASE HRQ1"/>
    <property type="match status" value="1"/>
</dbReference>
<dbReference type="InterPro" id="IPR011545">
    <property type="entry name" value="DEAD/DEAH_box_helicase_dom"/>
</dbReference>
<evidence type="ECO:0000313" key="6">
    <source>
        <dbReference type="EMBL" id="GAN75847.1"/>
    </source>
</evidence>
<proteinExistence type="predicted"/>
<dbReference type="GO" id="GO:0003676">
    <property type="term" value="F:nucleic acid binding"/>
    <property type="evidence" value="ECO:0007669"/>
    <property type="project" value="InterPro"/>
</dbReference>
<evidence type="ECO:0000256" key="3">
    <source>
        <dbReference type="SAM" id="MobiDB-lite"/>
    </source>
</evidence>
<dbReference type="Pfam" id="PF00270">
    <property type="entry name" value="DEAD"/>
    <property type="match status" value="1"/>
</dbReference>
<dbReference type="InterPro" id="IPR027417">
    <property type="entry name" value="P-loop_NTPase"/>
</dbReference>
<dbReference type="SMART" id="SM00487">
    <property type="entry name" value="DEXDc"/>
    <property type="match status" value="1"/>
</dbReference>
<keyword evidence="6" id="KW-0347">Helicase</keyword>
<feature type="region of interest" description="Disordered" evidence="3">
    <location>
        <begin position="1104"/>
        <end position="1134"/>
    </location>
</feature>
<protein>
    <submittedName>
        <fullName evidence="6">Helicase</fullName>
    </submittedName>
</protein>
<dbReference type="OrthoDB" id="9815222at2"/>
<feature type="domain" description="Helicase ATP-binding" evidence="4">
    <location>
        <begin position="161"/>
        <end position="420"/>
    </location>
</feature>
<sequence>MTVLDRRHDELLNSIEDLELLSLRWGDAAASLSRDTILDLATTHFAADTEDAVEALLEAGLVQAFNPPGGGERYRSRFAETIRLLARLRQTFPGEAWQGAPPLVADFRIDLRKRRYPARELDAADVMQELGPLSDLQRHIWRALSPTRLAQFQKRAAQRLLVSNDRDAGVIVGAGTGSGKTLAFYLPVFLRLAESVQPGDFWTKAIAIYPRNELLKDQLSEALRNASAVSPALRAAGRRPMRIGPYFGDTPQAASEQSVGGKWKATRNGAGFICPFLRCECGGDMIWAREDLAAGRERLVCLRNCGYETNPEILVLTRNRQRREPPDFLFTTTEMLNRSLSDQTSRVVFGVRAPPGRRPEFLLLDEAHTYTGVSGAQAALTLRRWRHLVGGPVTWAGLSATLSDAARFFAELTGVDVASVTEVVPLEDELEEEGREYQVVLRSDPAARTTVLSASIQTAMLLGRIMDPSVAPSQGRYGRRIFAFTDDLDVTHRLFHDFRDAEAYDRFGRPDPGRQPLAVLRAQILPGQAETDAERRLRDADGQRWRLPETLGRNLADRLRVGRTTSRDPGVDVAADIIVATAALEVGFNDRTVGAVLQHKAPRDYAAFLQRRGRAGRDRMMRPLTVTVLSDQGRDRSLFQAVEHLFDPTLAAQALPVRNEYVLRMQAVFSLLDWLADQPRQAPAGSVWRTVAAPKSPTWDDQALRDHIVRLLGEILREDGPERRALRQHLLNALRVEELTVDRLLWEAPRSILLEVAPTLLRRLFRNWNLAWPTQGHERDRFTPDHPLPDFAPRALFSDLNLPELDIVLPPSRNGEPDTLESMPLQQGLAQLAPGRVTRRFGDDYGGLSHWSAVPAGVTDWNLPIASYAEASQPLGVRRGEGGAGFIEANVHRPWRIHLDRARPEVIGVTSNSQLTWASAFAARGAPVEIATPARTAWRTFVRGADIQLHRFRASVEVTRFATGARADLRRPAGVQQVVDIHFRDADDTTAAVGFEFETDGLALHLTLPPPDNLQAAPIEDTIRRGLRAALHKRLVNEDPLLDRDQNVFSRAWLRQIHLLVCARRALERNEPLVAAADAVSAAGMFADYAATLDAVLGVQRRDAHTNAGSDEDDAGGSGGGAHGPTGRGRPRRDRLERLKAGLRDELAKDNVRARLHAALLEALDDTSPRLGDYMRRALQGTLAEGLMAAAVAATPRQASAEALLVDIANDEHQPGHSTIWLTESTVGGAGVLQALTDRFAAEPRLIFRGIEAALEPSDLDVAASALTRTYRLAAENPDVAAAVAGVRAEVDHRPRAAARARLLSQLEGCGVETSRAFVVSLSARMLAPGLGVAHDAVVRRLLSFWTNVEVGLGLEFDLREIAVLAVGDIDANELGLQAGIFTDATDAATRAAVFASLLWPRAASLHRQSLTSWNPYRAPLPCEPALVRSLLFEGARAAVPLDEDNWWNRLTELLAIDGAATLSAPIPEQRRLGEALVRLQATPIHVGALSLYAVVERIAKDDARVWASLILREQV</sequence>
<name>A0A0D6P2G2_9PROT</name>
<evidence type="ECO:0000259" key="5">
    <source>
        <dbReference type="PROSITE" id="PS51194"/>
    </source>
</evidence>
<dbReference type="SUPFAM" id="SSF52540">
    <property type="entry name" value="P-loop containing nucleoside triphosphate hydrolases"/>
    <property type="match status" value="1"/>
</dbReference>
<keyword evidence="1" id="KW-0547">Nucleotide-binding</keyword>
<evidence type="ECO:0000259" key="4">
    <source>
        <dbReference type="PROSITE" id="PS51192"/>
    </source>
</evidence>
<dbReference type="GO" id="GO:0043138">
    <property type="term" value="F:3'-5' DNA helicase activity"/>
    <property type="evidence" value="ECO:0007669"/>
    <property type="project" value="TreeGrafter"/>
</dbReference>
<keyword evidence="7" id="KW-1185">Reference proteome</keyword>
<dbReference type="GO" id="GO:0006289">
    <property type="term" value="P:nucleotide-excision repair"/>
    <property type="evidence" value="ECO:0007669"/>
    <property type="project" value="TreeGrafter"/>
</dbReference>
<keyword evidence="2" id="KW-0067">ATP-binding</keyword>
<dbReference type="PANTHER" id="PTHR47957:SF3">
    <property type="entry name" value="ATP-DEPENDENT HELICASE HRQ1"/>
    <property type="match status" value="1"/>
</dbReference>
<evidence type="ECO:0000256" key="2">
    <source>
        <dbReference type="ARBA" id="ARBA00022840"/>
    </source>
</evidence>
<feature type="domain" description="Helicase C-terminal" evidence="5">
    <location>
        <begin position="512"/>
        <end position="663"/>
    </location>
</feature>
<reference evidence="6 7" key="1">
    <citation type="submission" date="2012-11" db="EMBL/GenBank/DDBJ databases">
        <title>Whole genome sequence of Acidisphaera rubrifaciens HS-AP3.</title>
        <authorList>
            <person name="Azuma Y."/>
            <person name="Higashiura N."/>
            <person name="Hirakawa H."/>
            <person name="Matsushita K."/>
        </authorList>
    </citation>
    <scope>NUCLEOTIDE SEQUENCE [LARGE SCALE GENOMIC DNA]</scope>
    <source>
        <strain evidence="6 7">HS-AP3</strain>
    </source>
</reference>
<dbReference type="GO" id="GO:0036297">
    <property type="term" value="P:interstrand cross-link repair"/>
    <property type="evidence" value="ECO:0007669"/>
    <property type="project" value="TreeGrafter"/>
</dbReference>